<dbReference type="Proteomes" id="UP000516764">
    <property type="component" value="Chromosome"/>
</dbReference>
<gene>
    <name evidence="4" type="ORF">H9I45_00430</name>
</gene>
<dbReference type="Pfam" id="PF05426">
    <property type="entry name" value="Alginate_lyase"/>
    <property type="match status" value="1"/>
</dbReference>
<proteinExistence type="predicted"/>
<keyword evidence="5" id="KW-1185">Reference proteome</keyword>
<dbReference type="AlphaFoldDB" id="A0A7L8AG60"/>
<evidence type="ECO:0000313" key="4">
    <source>
        <dbReference type="EMBL" id="QOD60940.1"/>
    </source>
</evidence>
<dbReference type="GO" id="GO:0042597">
    <property type="term" value="C:periplasmic space"/>
    <property type="evidence" value="ECO:0007669"/>
    <property type="project" value="InterPro"/>
</dbReference>
<keyword evidence="2 4" id="KW-0456">Lyase</keyword>
<evidence type="ECO:0000313" key="5">
    <source>
        <dbReference type="Proteomes" id="UP000516764"/>
    </source>
</evidence>
<dbReference type="EMBL" id="CP061813">
    <property type="protein sequence ID" value="QOD60940.1"/>
    <property type="molecule type" value="Genomic_DNA"/>
</dbReference>
<protein>
    <submittedName>
        <fullName evidence="4">Alginate lyase family protein</fullName>
    </submittedName>
</protein>
<dbReference type="GO" id="GO:0016829">
    <property type="term" value="F:lyase activity"/>
    <property type="evidence" value="ECO:0007669"/>
    <property type="project" value="UniProtKB-KW"/>
</dbReference>
<dbReference type="Gene3D" id="1.50.10.100">
    <property type="entry name" value="Chondroitin AC/alginate lyase"/>
    <property type="match status" value="1"/>
</dbReference>
<sequence length="385" mass="44481">MKKTLFFAVFITILFNCKKENKFNLIEVEKERVLKNAEQYLTSKPITVTANIAERSSGNKHDFYSEGDYWWPNPNDLEGSYIRKDGLTNPDNFTAHRKAMIRLCEIAGSLGSAYIITKDEKYVEALMPHLKAWYVNEETKMNPNLLFAQAIKGKVTGRGIGIIDTLHLIEVALAIKAIENSTTINTNDLKAVKKWFSDYLSWLTTHKFGEKERNNGNNHSTCWALQVATFADLVNDKTELENCRNFYENTLLPNQMALDGSFPKETARTKPYGYSLFNLDAMVSLCQVLSTENENLFNYKTKEGKNIQLGMEFLYPFIKNKKDWPFQKDVMYWNNWPIKQASLLFVGLNSNEEKYLDLWEDLSYDSTPEIVRNTIVKNPVLWGFK</sequence>
<evidence type="ECO:0000256" key="2">
    <source>
        <dbReference type="ARBA" id="ARBA00023239"/>
    </source>
</evidence>
<dbReference type="InterPro" id="IPR008929">
    <property type="entry name" value="Chondroitin_lyas"/>
</dbReference>
<reference evidence="4 5" key="1">
    <citation type="journal article" date="2016" name="Int. J. Syst. Evol. Microbiol.">
        <title>Polaribacter haliotis sp. nov., isolated from the gut of abalone Haliotis discus hannai.</title>
        <authorList>
            <person name="Kim Y.O."/>
            <person name="Park I.S."/>
            <person name="Park S."/>
            <person name="Nam B.H."/>
            <person name="Park J.M."/>
            <person name="Kim D.G."/>
            <person name="Yoon J.H."/>
        </authorList>
    </citation>
    <scope>NUCLEOTIDE SEQUENCE [LARGE SCALE GENOMIC DNA]</scope>
    <source>
        <strain evidence="4 5">KCTC 52418</strain>
    </source>
</reference>
<evidence type="ECO:0000256" key="1">
    <source>
        <dbReference type="ARBA" id="ARBA00022729"/>
    </source>
</evidence>
<feature type="domain" description="Alginate lyase" evidence="3">
    <location>
        <begin position="48"/>
        <end position="324"/>
    </location>
</feature>
<evidence type="ECO:0000259" key="3">
    <source>
        <dbReference type="Pfam" id="PF05426"/>
    </source>
</evidence>
<dbReference type="KEGG" id="phal:H9I45_00430"/>
<dbReference type="RefSeq" id="WP_088355263.1">
    <property type="nucleotide sequence ID" value="NZ_CP061813.1"/>
</dbReference>
<accession>A0A7L8AG60</accession>
<keyword evidence="1" id="KW-0732">Signal</keyword>
<dbReference type="InterPro" id="IPR008397">
    <property type="entry name" value="Alginate_lyase_dom"/>
</dbReference>
<name>A0A7L8AG60_9FLAO</name>
<dbReference type="SUPFAM" id="SSF48230">
    <property type="entry name" value="Chondroitin AC/alginate lyase"/>
    <property type="match status" value="1"/>
</dbReference>
<organism evidence="4 5">
    <name type="scientific">Polaribacter haliotis</name>
    <dbReference type="NCBI Taxonomy" id="1888915"/>
    <lineage>
        <taxon>Bacteria</taxon>
        <taxon>Pseudomonadati</taxon>
        <taxon>Bacteroidota</taxon>
        <taxon>Flavobacteriia</taxon>
        <taxon>Flavobacteriales</taxon>
        <taxon>Flavobacteriaceae</taxon>
    </lineage>
</organism>
<dbReference type="OrthoDB" id="7210452at2"/>